<keyword evidence="3" id="KW-1185">Reference proteome</keyword>
<organism evidence="2 3">
    <name type="scientific">Vibrio cortegadensis</name>
    <dbReference type="NCBI Taxonomy" id="1328770"/>
    <lineage>
        <taxon>Bacteria</taxon>
        <taxon>Pseudomonadati</taxon>
        <taxon>Pseudomonadota</taxon>
        <taxon>Gammaproteobacteria</taxon>
        <taxon>Vibrionales</taxon>
        <taxon>Vibrionaceae</taxon>
        <taxon>Vibrio</taxon>
    </lineage>
</organism>
<comment type="caution">
    <text evidence="2">The sequence shown here is derived from an EMBL/GenBank/DDBJ whole genome shotgun (WGS) entry which is preliminary data.</text>
</comment>
<dbReference type="RefSeq" id="WP_371731218.1">
    <property type="nucleotide sequence ID" value="NZ_JBGOOT010000058.1"/>
</dbReference>
<protein>
    <submittedName>
        <fullName evidence="2">Uncharacterized protein</fullName>
    </submittedName>
</protein>
<keyword evidence="1" id="KW-0472">Membrane</keyword>
<proteinExistence type="predicted"/>
<feature type="transmembrane region" description="Helical" evidence="1">
    <location>
        <begin position="117"/>
        <end position="138"/>
    </location>
</feature>
<sequence>MGRLSNLLTVVSVTLTVLLFTISAAHNGGYLLALQLDSDALSRNFERVIYHGFQLTLEHLIDPLGVWGLASITTIFLIRIVIDFKYRKVKSHRIKDGSILLFLNVWLKSKSKYAKSLLLLPVNLLIILGAYVGVLAFFQNQGMEKASQALHDIDSRNLFGYQFVISKDFPPTNGAGFIHLYCGSNVCVAIDLEFGLYHQYDPKGSTVILVPDQCEVTANKQFKSDS</sequence>
<evidence type="ECO:0000256" key="1">
    <source>
        <dbReference type="SAM" id="Phobius"/>
    </source>
</evidence>
<evidence type="ECO:0000313" key="3">
    <source>
        <dbReference type="Proteomes" id="UP001569153"/>
    </source>
</evidence>
<accession>A0ABV4MBY2</accession>
<dbReference type="EMBL" id="JBGOOT010000058">
    <property type="protein sequence ID" value="MEZ8197023.1"/>
    <property type="molecule type" value="Genomic_DNA"/>
</dbReference>
<feature type="transmembrane region" description="Helical" evidence="1">
    <location>
        <begin position="64"/>
        <end position="82"/>
    </location>
</feature>
<keyword evidence="1" id="KW-0812">Transmembrane</keyword>
<reference evidence="2 3" key="1">
    <citation type="submission" date="2024-06" db="EMBL/GenBank/DDBJ databases">
        <authorList>
            <person name="Steensen K."/>
            <person name="Seneca J."/>
            <person name="Bartlau N."/>
            <person name="Yu A.X."/>
            <person name="Polz M.F."/>
        </authorList>
    </citation>
    <scope>NUCLEOTIDE SEQUENCE [LARGE SCALE GENOMIC DNA]</scope>
    <source>
        <strain evidence="2 3">FF146</strain>
    </source>
</reference>
<dbReference type="Proteomes" id="UP001569153">
    <property type="component" value="Unassembled WGS sequence"/>
</dbReference>
<name>A0ABV4MBY2_9VIBR</name>
<evidence type="ECO:0000313" key="2">
    <source>
        <dbReference type="EMBL" id="MEZ8197023.1"/>
    </source>
</evidence>
<keyword evidence="1" id="KW-1133">Transmembrane helix</keyword>
<gene>
    <name evidence="2" type="ORF">ACED38_19400</name>
</gene>